<evidence type="ECO:0000313" key="2">
    <source>
        <dbReference type="Proteomes" id="UP000660021"/>
    </source>
</evidence>
<accession>A0ABR7HWW8</accession>
<organism evidence="1 2">
    <name type="scientific">Pseudoflavonifractor hominis</name>
    <dbReference type="NCBI Taxonomy" id="2763059"/>
    <lineage>
        <taxon>Bacteria</taxon>
        <taxon>Bacillati</taxon>
        <taxon>Bacillota</taxon>
        <taxon>Clostridia</taxon>
        <taxon>Eubacteriales</taxon>
        <taxon>Oscillospiraceae</taxon>
        <taxon>Pseudoflavonifractor</taxon>
    </lineage>
</organism>
<keyword evidence="2" id="KW-1185">Reference proteome</keyword>
<evidence type="ECO:0000313" key="1">
    <source>
        <dbReference type="EMBL" id="MBC5732007.1"/>
    </source>
</evidence>
<gene>
    <name evidence="1" type="ORF">H8S34_14400</name>
</gene>
<comment type="caution">
    <text evidence="1">The sequence shown here is derived from an EMBL/GenBank/DDBJ whole genome shotgun (WGS) entry which is preliminary data.</text>
</comment>
<protein>
    <submittedName>
        <fullName evidence="1">FeoB-associated Cys-rich membrane protein</fullName>
    </submittedName>
</protein>
<dbReference type="RefSeq" id="WP_186964378.1">
    <property type="nucleotide sequence ID" value="NZ_JACOPR010000014.1"/>
</dbReference>
<sequence length="54" mass="5536">MPYLSTILIGLVVLAVVAFAVRCTWKEKKKGGCSCGGSCGGCSGHCHDAHPSAK</sequence>
<dbReference type="Proteomes" id="UP000660021">
    <property type="component" value="Unassembled WGS sequence"/>
</dbReference>
<name>A0ABR7HWW8_9FIRM</name>
<dbReference type="EMBL" id="JACOPR010000014">
    <property type="protein sequence ID" value="MBC5732007.1"/>
    <property type="molecule type" value="Genomic_DNA"/>
</dbReference>
<dbReference type="Pfam" id="PF12669">
    <property type="entry name" value="FeoB_associated"/>
    <property type="match status" value="1"/>
</dbReference>
<proteinExistence type="predicted"/>
<reference evidence="1 2" key="1">
    <citation type="submission" date="2020-08" db="EMBL/GenBank/DDBJ databases">
        <title>Genome public.</title>
        <authorList>
            <person name="Liu C."/>
            <person name="Sun Q."/>
        </authorList>
    </citation>
    <scope>NUCLEOTIDE SEQUENCE [LARGE SCALE GENOMIC DNA]</scope>
    <source>
        <strain evidence="1 2">New-38</strain>
    </source>
</reference>